<name>A0A229UN87_9BACL</name>
<evidence type="ECO:0000256" key="2">
    <source>
        <dbReference type="SAM" id="Phobius"/>
    </source>
</evidence>
<dbReference type="PANTHER" id="PTHR30006">
    <property type="entry name" value="THIAMINE-BINDING PERIPLASMIC PROTEIN-RELATED"/>
    <property type="match status" value="1"/>
</dbReference>
<dbReference type="AlphaFoldDB" id="A0A229UN87"/>
<dbReference type="Gene3D" id="3.40.190.10">
    <property type="entry name" value="Periplasmic binding protein-like II"/>
    <property type="match status" value="2"/>
</dbReference>
<keyword evidence="2" id="KW-0472">Membrane</keyword>
<sequence length="371" mass="41263">MAGWENLYRNLAKMSDRAQAHNKEQQIRKGAVGMWKKGIIILSLLACVFIGYPFYSSQNNSQPLKVYVIFQEDEGRVLLEKFKKATGQPYEMIRMSSGEASYHLLSMDKSGIDVVLGGPADLHEQLKNNGKLVRYSSPMRDSIPARYKDKEGFWTGMYMGALAIGVNQKVWRHDPLLASLPLPQQYEDLLRPELKGKIEIPDPETSGTGYTLLASLAQQRGENEAVRLMLALKKQSSSTTFAGITSAQRLAVGDVAAVVNFLGDQLRFANSGYDISSYIPPQAGWEIGAVSVLKNGNNTAAAKKLVDFVLSRDVQTDYMNTAFSFPVLPDIAVHPLLSPVKLENLLATYRFDTAAQHRESLLNKWRSAKEE</sequence>
<feature type="transmembrane region" description="Helical" evidence="2">
    <location>
        <begin position="38"/>
        <end position="55"/>
    </location>
</feature>
<dbReference type="RefSeq" id="WP_094016272.1">
    <property type="nucleotide sequence ID" value="NZ_NMQW01000025.1"/>
</dbReference>
<protein>
    <submittedName>
        <fullName evidence="3">ABC transporter substrate-binding protein</fullName>
    </submittedName>
</protein>
<proteinExistence type="predicted"/>
<accession>A0A229UN87</accession>
<dbReference type="SUPFAM" id="SSF53850">
    <property type="entry name" value="Periplasmic binding protein-like II"/>
    <property type="match status" value="1"/>
</dbReference>
<organism evidence="3 4">
    <name type="scientific">Paenibacillus rigui</name>
    <dbReference type="NCBI Taxonomy" id="554312"/>
    <lineage>
        <taxon>Bacteria</taxon>
        <taxon>Bacillati</taxon>
        <taxon>Bacillota</taxon>
        <taxon>Bacilli</taxon>
        <taxon>Bacillales</taxon>
        <taxon>Paenibacillaceae</taxon>
        <taxon>Paenibacillus</taxon>
    </lineage>
</organism>
<dbReference type="PANTHER" id="PTHR30006:SF2">
    <property type="entry name" value="ABC TRANSPORTER SUBSTRATE-BINDING PROTEIN"/>
    <property type="match status" value="1"/>
</dbReference>
<dbReference type="GO" id="GO:0030975">
    <property type="term" value="F:thiamine binding"/>
    <property type="evidence" value="ECO:0007669"/>
    <property type="project" value="TreeGrafter"/>
</dbReference>
<dbReference type="GO" id="GO:0015888">
    <property type="term" value="P:thiamine transport"/>
    <property type="evidence" value="ECO:0007669"/>
    <property type="project" value="TreeGrafter"/>
</dbReference>
<keyword evidence="1" id="KW-0732">Signal</keyword>
<evidence type="ECO:0000256" key="1">
    <source>
        <dbReference type="ARBA" id="ARBA00022729"/>
    </source>
</evidence>
<dbReference type="GO" id="GO:0030288">
    <property type="term" value="C:outer membrane-bounded periplasmic space"/>
    <property type="evidence" value="ECO:0007669"/>
    <property type="project" value="TreeGrafter"/>
</dbReference>
<reference evidence="3 4" key="1">
    <citation type="submission" date="2017-07" db="EMBL/GenBank/DDBJ databases">
        <title>Genome sequencing and assembly of Paenibacillus rigui.</title>
        <authorList>
            <person name="Mayilraj S."/>
        </authorList>
    </citation>
    <scope>NUCLEOTIDE SEQUENCE [LARGE SCALE GENOMIC DNA]</scope>
    <source>
        <strain evidence="3 4">JCM 16352</strain>
    </source>
</reference>
<dbReference type="Proteomes" id="UP000215509">
    <property type="component" value="Unassembled WGS sequence"/>
</dbReference>
<evidence type="ECO:0000313" key="4">
    <source>
        <dbReference type="Proteomes" id="UP000215509"/>
    </source>
</evidence>
<comment type="caution">
    <text evidence="3">The sequence shown here is derived from an EMBL/GenBank/DDBJ whole genome shotgun (WGS) entry which is preliminary data.</text>
</comment>
<keyword evidence="4" id="KW-1185">Reference proteome</keyword>
<gene>
    <name evidence="3" type="ORF">CF651_18105</name>
</gene>
<dbReference type="GO" id="GO:0030976">
    <property type="term" value="F:thiamine pyrophosphate binding"/>
    <property type="evidence" value="ECO:0007669"/>
    <property type="project" value="TreeGrafter"/>
</dbReference>
<keyword evidence="2" id="KW-0812">Transmembrane</keyword>
<keyword evidence="2" id="KW-1133">Transmembrane helix</keyword>
<dbReference type="Pfam" id="PF13343">
    <property type="entry name" value="SBP_bac_6"/>
    <property type="match status" value="1"/>
</dbReference>
<evidence type="ECO:0000313" key="3">
    <source>
        <dbReference type="EMBL" id="OXM84823.1"/>
    </source>
</evidence>
<dbReference type="EMBL" id="NMQW01000025">
    <property type="protein sequence ID" value="OXM84823.1"/>
    <property type="molecule type" value="Genomic_DNA"/>
</dbReference>
<dbReference type="OrthoDB" id="9769319at2"/>